<evidence type="ECO:0000313" key="3">
    <source>
        <dbReference type="Proteomes" id="UP000030653"/>
    </source>
</evidence>
<dbReference type="EMBL" id="JH795857">
    <property type="protein sequence ID" value="EJU04532.1"/>
    <property type="molecule type" value="Genomic_DNA"/>
</dbReference>
<protein>
    <submittedName>
        <fullName evidence="2">RNI-like protein</fullName>
    </submittedName>
</protein>
<dbReference type="OMA" id="PIIDACP"/>
<dbReference type="HOGENOM" id="CLU_028914_0_0_1"/>
<organism evidence="2 3">
    <name type="scientific">Dacryopinax primogenitus (strain DJM 731)</name>
    <name type="common">Brown rot fungus</name>
    <dbReference type="NCBI Taxonomy" id="1858805"/>
    <lineage>
        <taxon>Eukaryota</taxon>
        <taxon>Fungi</taxon>
        <taxon>Dikarya</taxon>
        <taxon>Basidiomycota</taxon>
        <taxon>Agaricomycotina</taxon>
        <taxon>Dacrymycetes</taxon>
        <taxon>Dacrymycetales</taxon>
        <taxon>Dacrymycetaceae</taxon>
        <taxon>Dacryopinax</taxon>
    </lineage>
</organism>
<dbReference type="Proteomes" id="UP000030653">
    <property type="component" value="Unassembled WGS sequence"/>
</dbReference>
<name>M5GDH3_DACPD</name>
<feature type="domain" description="F-box/LRR-repeat protein 15-like leucin rich repeat" evidence="1">
    <location>
        <begin position="102"/>
        <end position="417"/>
    </location>
</feature>
<dbReference type="PANTHER" id="PTHR13318">
    <property type="entry name" value="PARTNER OF PAIRED, ISOFORM B-RELATED"/>
    <property type="match status" value="1"/>
</dbReference>
<dbReference type="OrthoDB" id="550575at2759"/>
<evidence type="ECO:0000313" key="2">
    <source>
        <dbReference type="EMBL" id="EJU04532.1"/>
    </source>
</evidence>
<dbReference type="InterPro" id="IPR057207">
    <property type="entry name" value="FBXL15_LRR"/>
</dbReference>
<sequence length="444" mass="48695">MSMARFAQHVVRLSQDEFTQNRAMKRLADLPTHLVQPLFEFLRHYCPTRLSGEFITKYFLRGDHLVFSNDMTGVLNGTVKSFASAPGFATSLKTLELRGQTDLKDNVVAATLRHLPALISLVLRGCTQVGSRSVEAVAETCHDLEMINLNYTVTRHAAIRKLVNSCKKLHSIKVAGLRDITDTHFSQILSDVSGRLRQLKVRQTDLTQTSAAVISNALSANAVALDISFTSMVLTELPPNLEKLSLTATPILAAPLLRLLTPLKKLRKLSLAYLGGDVASLSDDGLKLLLPALNACERLVDLNLALNNSLGLNGSGGASALLAIMGSRLEVLNLSGISRMRWYDLEPLKALLEPPPLRQLVLTNTGLDDRAALYISACRHLRMLSLGGTGLSSEGVDRIVDACKDLQELDLTGCRGVRIYDRRHFFESWAARKRDAGEEDSSTE</sequence>
<proteinExistence type="predicted"/>
<keyword evidence="3" id="KW-1185">Reference proteome</keyword>
<dbReference type="Gene3D" id="3.80.10.10">
    <property type="entry name" value="Ribonuclease Inhibitor"/>
    <property type="match status" value="2"/>
</dbReference>
<dbReference type="SUPFAM" id="SSF52047">
    <property type="entry name" value="RNI-like"/>
    <property type="match status" value="1"/>
</dbReference>
<dbReference type="PANTHER" id="PTHR13318:SF95">
    <property type="entry name" value="F-BOX PROTEIN YLR352W"/>
    <property type="match status" value="1"/>
</dbReference>
<dbReference type="GO" id="GO:0019005">
    <property type="term" value="C:SCF ubiquitin ligase complex"/>
    <property type="evidence" value="ECO:0007669"/>
    <property type="project" value="TreeGrafter"/>
</dbReference>
<evidence type="ECO:0000259" key="1">
    <source>
        <dbReference type="Pfam" id="PF25372"/>
    </source>
</evidence>
<dbReference type="Pfam" id="PF25372">
    <property type="entry name" value="DUF7885"/>
    <property type="match status" value="1"/>
</dbReference>
<dbReference type="AlphaFoldDB" id="M5GDH3"/>
<dbReference type="STRING" id="1858805.M5GDH3"/>
<gene>
    <name evidence="2" type="ORF">DACRYDRAFT_113933</name>
</gene>
<reference evidence="2 3" key="1">
    <citation type="journal article" date="2012" name="Science">
        <title>The Paleozoic origin of enzymatic lignin decomposition reconstructed from 31 fungal genomes.</title>
        <authorList>
            <person name="Floudas D."/>
            <person name="Binder M."/>
            <person name="Riley R."/>
            <person name="Barry K."/>
            <person name="Blanchette R.A."/>
            <person name="Henrissat B."/>
            <person name="Martinez A.T."/>
            <person name="Otillar R."/>
            <person name="Spatafora J.W."/>
            <person name="Yadav J.S."/>
            <person name="Aerts A."/>
            <person name="Benoit I."/>
            <person name="Boyd A."/>
            <person name="Carlson A."/>
            <person name="Copeland A."/>
            <person name="Coutinho P.M."/>
            <person name="de Vries R.P."/>
            <person name="Ferreira P."/>
            <person name="Findley K."/>
            <person name="Foster B."/>
            <person name="Gaskell J."/>
            <person name="Glotzer D."/>
            <person name="Gorecki P."/>
            <person name="Heitman J."/>
            <person name="Hesse C."/>
            <person name="Hori C."/>
            <person name="Igarashi K."/>
            <person name="Jurgens J.A."/>
            <person name="Kallen N."/>
            <person name="Kersten P."/>
            <person name="Kohler A."/>
            <person name="Kuees U."/>
            <person name="Kumar T.K.A."/>
            <person name="Kuo A."/>
            <person name="LaButti K."/>
            <person name="Larrondo L.F."/>
            <person name="Lindquist E."/>
            <person name="Ling A."/>
            <person name="Lombard V."/>
            <person name="Lucas S."/>
            <person name="Lundell T."/>
            <person name="Martin R."/>
            <person name="McLaughlin D.J."/>
            <person name="Morgenstern I."/>
            <person name="Morin E."/>
            <person name="Murat C."/>
            <person name="Nagy L.G."/>
            <person name="Nolan M."/>
            <person name="Ohm R.A."/>
            <person name="Patyshakuliyeva A."/>
            <person name="Rokas A."/>
            <person name="Ruiz-Duenas F.J."/>
            <person name="Sabat G."/>
            <person name="Salamov A."/>
            <person name="Samejima M."/>
            <person name="Schmutz J."/>
            <person name="Slot J.C."/>
            <person name="St John F."/>
            <person name="Stenlid J."/>
            <person name="Sun H."/>
            <person name="Sun S."/>
            <person name="Syed K."/>
            <person name="Tsang A."/>
            <person name="Wiebenga A."/>
            <person name="Young D."/>
            <person name="Pisabarro A."/>
            <person name="Eastwood D.C."/>
            <person name="Martin F."/>
            <person name="Cullen D."/>
            <person name="Grigoriev I.V."/>
            <person name="Hibbett D.S."/>
        </authorList>
    </citation>
    <scope>NUCLEOTIDE SEQUENCE [LARGE SCALE GENOMIC DNA]</scope>
    <source>
        <strain evidence="2 3">DJM-731 SS1</strain>
    </source>
</reference>
<dbReference type="GO" id="GO:0031146">
    <property type="term" value="P:SCF-dependent proteasomal ubiquitin-dependent protein catabolic process"/>
    <property type="evidence" value="ECO:0007669"/>
    <property type="project" value="TreeGrafter"/>
</dbReference>
<accession>M5GDH3</accession>
<dbReference type="InterPro" id="IPR032675">
    <property type="entry name" value="LRR_dom_sf"/>
</dbReference>
<dbReference type="RefSeq" id="XP_040631426.1">
    <property type="nucleotide sequence ID" value="XM_040769727.1"/>
</dbReference>
<dbReference type="GeneID" id="63684789"/>